<accession>A0A2T0PVJ1</accession>
<reference evidence="1 2" key="1">
    <citation type="submission" date="2018-03" db="EMBL/GenBank/DDBJ databases">
        <title>Genomic Encyclopedia of Archaeal and Bacterial Type Strains, Phase II (KMG-II): from individual species to whole genera.</title>
        <authorList>
            <person name="Goeker M."/>
        </authorList>
    </citation>
    <scope>NUCLEOTIDE SEQUENCE [LARGE SCALE GENOMIC DNA]</scope>
    <source>
        <strain evidence="1 2">DSM 45601</strain>
    </source>
</reference>
<protein>
    <submittedName>
        <fullName evidence="1">Uncharacterized protein</fullName>
    </submittedName>
</protein>
<sequence length="90" mass="10152">MLMLIDIPPEVRGLRREYPSWLIGTIDTNTGGRMWIAVWQGALLTARDHGRGLMEVVDADSMEQLAERLWTQEYVRRRLAAEDAAAADPG</sequence>
<dbReference type="EMBL" id="PVZC01000009">
    <property type="protein sequence ID" value="PRX95553.1"/>
    <property type="molecule type" value="Genomic_DNA"/>
</dbReference>
<name>A0A2T0PVJ1_9ACTN</name>
<organism evidence="1 2">
    <name type="scientific">Allonocardiopsis opalescens</name>
    <dbReference type="NCBI Taxonomy" id="1144618"/>
    <lineage>
        <taxon>Bacteria</taxon>
        <taxon>Bacillati</taxon>
        <taxon>Actinomycetota</taxon>
        <taxon>Actinomycetes</taxon>
        <taxon>Streptosporangiales</taxon>
        <taxon>Allonocardiopsis</taxon>
    </lineage>
</organism>
<gene>
    <name evidence="1" type="ORF">CLV72_109162</name>
</gene>
<dbReference type="Proteomes" id="UP000237846">
    <property type="component" value="Unassembled WGS sequence"/>
</dbReference>
<keyword evidence="2" id="KW-1185">Reference proteome</keyword>
<evidence type="ECO:0000313" key="1">
    <source>
        <dbReference type="EMBL" id="PRX95553.1"/>
    </source>
</evidence>
<evidence type="ECO:0000313" key="2">
    <source>
        <dbReference type="Proteomes" id="UP000237846"/>
    </source>
</evidence>
<comment type="caution">
    <text evidence="1">The sequence shown here is derived from an EMBL/GenBank/DDBJ whole genome shotgun (WGS) entry which is preliminary data.</text>
</comment>
<proteinExistence type="predicted"/>
<dbReference type="AlphaFoldDB" id="A0A2T0PVJ1"/>